<sequence>MAHSAVTSGVDRISALPLDVRLRLLSLLPVDEAVRTGELSREWRGLWTNMPRLRLVGLERIETSEGFNVFVNHLIILRGHFPLDEFKIEARISETGESYYPYANLWIQYALKCKVRVLHVFCEADVAYNMKLTLPLVAERLTTLNLSDVDLEKCSALVDSKLCLDFSSCPLLKDLRMQNCGIAVHKISSKSLEWLCITSFSCFNEFSRTWISAPSLISLELSDFVGEAPVLESMPFLQRAFVRLDGDQGSCDVLNPEVQKCDYESCECCYGYPLCGYQSVLLNGLSDATHLELIAHPEVYIYRRDLACCPIFGSLKTLLLNEWCLANGLHGLVCILQHSPILEELTLLLYDTKGLPSAIGEDRNHDPIEQTFACAHLKVVNIKCQVMTERVFKALILLSTCGIPHEHIRFKVTQSCDYSFSFEMPQDTTPSTGDDDAAPSATHGDATTSSTDDD</sequence>
<evidence type="ECO:0000313" key="2">
    <source>
        <dbReference type="Proteomes" id="UP001732700"/>
    </source>
</evidence>
<protein>
    <submittedName>
        <fullName evidence="1">Uncharacterized protein</fullName>
    </submittedName>
</protein>
<keyword evidence="2" id="KW-1185">Reference proteome</keyword>
<proteinExistence type="predicted"/>
<dbReference type="Proteomes" id="UP001732700">
    <property type="component" value="Chromosome 4A"/>
</dbReference>
<evidence type="ECO:0000313" key="1">
    <source>
        <dbReference type="EnsemblPlants" id="AVESA.00010b.r2.4AG0592050.1.CDS"/>
    </source>
</evidence>
<reference evidence="1" key="1">
    <citation type="submission" date="2021-05" db="EMBL/GenBank/DDBJ databases">
        <authorList>
            <person name="Scholz U."/>
            <person name="Mascher M."/>
            <person name="Fiebig A."/>
        </authorList>
    </citation>
    <scope>NUCLEOTIDE SEQUENCE [LARGE SCALE GENOMIC DNA]</scope>
</reference>
<dbReference type="EnsemblPlants" id="AVESA.00010b.r2.4AG0592050.1">
    <property type="protein sequence ID" value="AVESA.00010b.r2.4AG0592050.1.CDS"/>
    <property type="gene ID" value="AVESA.00010b.r2.4AG0592050"/>
</dbReference>
<organism evidence="1 2">
    <name type="scientific">Avena sativa</name>
    <name type="common">Oat</name>
    <dbReference type="NCBI Taxonomy" id="4498"/>
    <lineage>
        <taxon>Eukaryota</taxon>
        <taxon>Viridiplantae</taxon>
        <taxon>Streptophyta</taxon>
        <taxon>Embryophyta</taxon>
        <taxon>Tracheophyta</taxon>
        <taxon>Spermatophyta</taxon>
        <taxon>Magnoliopsida</taxon>
        <taxon>Liliopsida</taxon>
        <taxon>Poales</taxon>
        <taxon>Poaceae</taxon>
        <taxon>BOP clade</taxon>
        <taxon>Pooideae</taxon>
        <taxon>Poodae</taxon>
        <taxon>Poeae</taxon>
        <taxon>Poeae Chloroplast Group 1 (Aveneae type)</taxon>
        <taxon>Aveninae</taxon>
        <taxon>Avena</taxon>
    </lineage>
</organism>
<accession>A0ACD5W8S1</accession>
<reference evidence="1" key="2">
    <citation type="submission" date="2025-09" db="UniProtKB">
        <authorList>
            <consortium name="EnsemblPlants"/>
        </authorList>
    </citation>
    <scope>IDENTIFICATION</scope>
</reference>
<name>A0ACD5W8S1_AVESA</name>